<organism evidence="1 2">
    <name type="scientific">Nostoc sphaeroides CCNUC1</name>
    <dbReference type="NCBI Taxonomy" id="2653204"/>
    <lineage>
        <taxon>Bacteria</taxon>
        <taxon>Bacillati</taxon>
        <taxon>Cyanobacteriota</taxon>
        <taxon>Cyanophyceae</taxon>
        <taxon>Nostocales</taxon>
        <taxon>Nostocaceae</taxon>
        <taxon>Nostoc</taxon>
    </lineage>
</organism>
<dbReference type="KEGG" id="nsh:GXM_04009"/>
<reference evidence="1 2" key="1">
    <citation type="submission" date="2019-10" db="EMBL/GenBank/DDBJ databases">
        <title>Genomic and transcriptomic insights into the perfect genentic adaptation of a filamentous nitrogen-fixing cyanobacterium to rice fields.</title>
        <authorList>
            <person name="Chen Z."/>
        </authorList>
    </citation>
    <scope>NUCLEOTIDE SEQUENCE [LARGE SCALE GENOMIC DNA]</scope>
    <source>
        <strain evidence="1">CCNUC1</strain>
    </source>
</reference>
<proteinExistence type="predicted"/>
<dbReference type="Proteomes" id="UP000326678">
    <property type="component" value="Chromosome Gxm1"/>
</dbReference>
<evidence type="ECO:0000313" key="2">
    <source>
        <dbReference type="Proteomes" id="UP000326678"/>
    </source>
</evidence>
<evidence type="ECO:0000313" key="1">
    <source>
        <dbReference type="EMBL" id="QFS46528.1"/>
    </source>
</evidence>
<accession>A0A5P8W1D2</accession>
<keyword evidence="2" id="KW-1185">Reference proteome</keyword>
<gene>
    <name evidence="1" type="ORF">GXM_04009</name>
</gene>
<dbReference type="AlphaFoldDB" id="A0A5P8W1D2"/>
<protein>
    <submittedName>
        <fullName evidence="1">Uncharacterized protein</fullName>
    </submittedName>
</protein>
<name>A0A5P8W1D2_9NOSO</name>
<dbReference type="EMBL" id="CP045226">
    <property type="protein sequence ID" value="QFS46528.1"/>
    <property type="molecule type" value="Genomic_DNA"/>
</dbReference>
<sequence>MLRRGLRISIANFAIIFIQAIASSYDLHTSDRSQYGSDKVFC</sequence>